<dbReference type="AlphaFoldDB" id="A0A5B2VT65"/>
<evidence type="ECO:0000256" key="2">
    <source>
        <dbReference type="ARBA" id="ARBA00023015"/>
    </source>
</evidence>
<keyword evidence="4" id="KW-0804">Transcription</keyword>
<proteinExistence type="predicted"/>
<dbReference type="CDD" id="cd01392">
    <property type="entry name" value="HTH_LacI"/>
    <property type="match status" value="1"/>
</dbReference>
<dbReference type="Pfam" id="PF00532">
    <property type="entry name" value="Peripla_BP_1"/>
    <property type="match status" value="1"/>
</dbReference>
<keyword evidence="2" id="KW-0805">Transcription regulation</keyword>
<reference evidence="6 7" key="2">
    <citation type="submission" date="2019-09" db="EMBL/GenBank/DDBJ databases">
        <authorList>
            <person name="Jin C."/>
        </authorList>
    </citation>
    <scope>NUCLEOTIDE SEQUENCE [LARGE SCALE GENOMIC DNA]</scope>
    <source>
        <strain evidence="6 7">BN140078</strain>
    </source>
</reference>
<keyword evidence="3" id="KW-0238">DNA-binding</keyword>
<dbReference type="SMART" id="SM00354">
    <property type="entry name" value="HTH_LACI"/>
    <property type="match status" value="1"/>
</dbReference>
<evidence type="ECO:0000313" key="7">
    <source>
        <dbReference type="Proteomes" id="UP000324611"/>
    </source>
</evidence>
<name>A0A5B2VT65_9BACT</name>
<dbReference type="GO" id="GO:0003700">
    <property type="term" value="F:DNA-binding transcription factor activity"/>
    <property type="evidence" value="ECO:0007669"/>
    <property type="project" value="TreeGrafter"/>
</dbReference>
<dbReference type="InterPro" id="IPR028082">
    <property type="entry name" value="Peripla_BP_I"/>
</dbReference>
<dbReference type="Gene3D" id="1.10.260.40">
    <property type="entry name" value="lambda repressor-like DNA-binding domains"/>
    <property type="match status" value="1"/>
</dbReference>
<evidence type="ECO:0000313" key="6">
    <source>
        <dbReference type="EMBL" id="KAA2241329.1"/>
    </source>
</evidence>
<dbReference type="GO" id="GO:0000976">
    <property type="term" value="F:transcription cis-regulatory region binding"/>
    <property type="evidence" value="ECO:0007669"/>
    <property type="project" value="TreeGrafter"/>
</dbReference>
<keyword evidence="7" id="KW-1185">Reference proteome</keyword>
<dbReference type="InterPro" id="IPR010982">
    <property type="entry name" value="Lambda_DNA-bd_dom_sf"/>
</dbReference>
<organism evidence="6 7">
    <name type="scientific">Chitinophaga agrisoli</name>
    <dbReference type="NCBI Taxonomy" id="2607653"/>
    <lineage>
        <taxon>Bacteria</taxon>
        <taxon>Pseudomonadati</taxon>
        <taxon>Bacteroidota</taxon>
        <taxon>Chitinophagia</taxon>
        <taxon>Chitinophagales</taxon>
        <taxon>Chitinophagaceae</taxon>
        <taxon>Chitinophaga</taxon>
    </lineage>
</organism>
<dbReference type="RefSeq" id="WP_149838844.1">
    <property type="nucleotide sequence ID" value="NZ_VUOC01000003.1"/>
</dbReference>
<dbReference type="PROSITE" id="PS50932">
    <property type="entry name" value="HTH_LACI_2"/>
    <property type="match status" value="1"/>
</dbReference>
<dbReference type="PANTHER" id="PTHR30146">
    <property type="entry name" value="LACI-RELATED TRANSCRIPTIONAL REPRESSOR"/>
    <property type="match status" value="1"/>
</dbReference>
<dbReference type="Pfam" id="PF00356">
    <property type="entry name" value="LacI"/>
    <property type="match status" value="1"/>
</dbReference>
<evidence type="ECO:0000259" key="5">
    <source>
        <dbReference type="PROSITE" id="PS50932"/>
    </source>
</evidence>
<dbReference type="InterPro" id="IPR001761">
    <property type="entry name" value="Peripla_BP/Lac1_sug-bd_dom"/>
</dbReference>
<evidence type="ECO:0000256" key="1">
    <source>
        <dbReference type="ARBA" id="ARBA00022491"/>
    </source>
</evidence>
<dbReference type="PANTHER" id="PTHR30146:SF148">
    <property type="entry name" value="HTH-TYPE TRANSCRIPTIONAL REPRESSOR PURR-RELATED"/>
    <property type="match status" value="1"/>
</dbReference>
<protein>
    <submittedName>
        <fullName evidence="6">LacI family transcriptional regulator</fullName>
    </submittedName>
</protein>
<keyword evidence="1" id="KW-0678">Repressor</keyword>
<gene>
    <name evidence="6" type="ORF">F0L74_15605</name>
</gene>
<accession>A0A5B2VT65</accession>
<dbReference type="InterPro" id="IPR000843">
    <property type="entry name" value="HTH_LacI"/>
</dbReference>
<dbReference type="Gene3D" id="3.40.50.2300">
    <property type="match status" value="2"/>
</dbReference>
<evidence type="ECO:0000256" key="4">
    <source>
        <dbReference type="ARBA" id="ARBA00023163"/>
    </source>
</evidence>
<feature type="domain" description="HTH lacI-type" evidence="5">
    <location>
        <begin position="8"/>
        <end position="62"/>
    </location>
</feature>
<sequence>MKSAKNVASLKTVASLAGVSIATVSRVLNGDPVVKDETRLAVQKAIKTSGYHPNRVAQRLRSTVRSKKLIGLLIPDIQNPFYVDVIRGIEEYAYENGSAVVIGNFSQDQKKERLYIDILRSESVDGFIVAPSHGKDQYVESLIEDGYAVVCIDRGLTNLNVDVVKSDNEKGAFNAVEHLIKIGHRRIAHITGDPSIPTTQERIAGYMAAHQQYGLPVDEEIVRGRASNFVSGVEITRELLELPNRPTAIFTANNLLTLGAFETILHRELKIPEDIAVLGFDDVYWATSLNPPLTAVRQHGFEIGQRAIELLYQRIEHPDRLPANVIVKTDLMIRKSCGFKLPSKT</sequence>
<dbReference type="SUPFAM" id="SSF53822">
    <property type="entry name" value="Periplasmic binding protein-like I"/>
    <property type="match status" value="1"/>
</dbReference>
<reference evidence="6 7" key="1">
    <citation type="submission" date="2019-09" db="EMBL/GenBank/DDBJ databases">
        <title>Chitinophaga ginsengihumi sp. nov., isolated from soil of ginseng rhizosphere.</title>
        <authorList>
            <person name="Lee J."/>
        </authorList>
    </citation>
    <scope>NUCLEOTIDE SEQUENCE [LARGE SCALE GENOMIC DNA]</scope>
    <source>
        <strain evidence="6 7">BN140078</strain>
    </source>
</reference>
<dbReference type="CDD" id="cd06267">
    <property type="entry name" value="PBP1_LacI_sugar_binding-like"/>
    <property type="match status" value="1"/>
</dbReference>
<evidence type="ECO:0000256" key="3">
    <source>
        <dbReference type="ARBA" id="ARBA00023125"/>
    </source>
</evidence>
<dbReference type="EMBL" id="VUOC01000003">
    <property type="protein sequence ID" value="KAA2241329.1"/>
    <property type="molecule type" value="Genomic_DNA"/>
</dbReference>
<dbReference type="SUPFAM" id="SSF47413">
    <property type="entry name" value="lambda repressor-like DNA-binding domains"/>
    <property type="match status" value="1"/>
</dbReference>
<dbReference type="Proteomes" id="UP000324611">
    <property type="component" value="Unassembled WGS sequence"/>
</dbReference>
<comment type="caution">
    <text evidence="6">The sequence shown here is derived from an EMBL/GenBank/DDBJ whole genome shotgun (WGS) entry which is preliminary data.</text>
</comment>